<gene>
    <name evidence="2" type="ORF">SAMN06265379_101300</name>
</gene>
<keyword evidence="3" id="KW-1185">Reference proteome</keyword>
<feature type="signal peptide" evidence="1">
    <location>
        <begin position="1"/>
        <end position="28"/>
    </location>
</feature>
<evidence type="ECO:0000256" key="1">
    <source>
        <dbReference type="SAM" id="SignalP"/>
    </source>
</evidence>
<evidence type="ECO:0000313" key="2">
    <source>
        <dbReference type="EMBL" id="SMO36667.1"/>
    </source>
</evidence>
<dbReference type="AlphaFoldDB" id="A0A521APD6"/>
<feature type="chain" id="PRO_5021774804" evidence="1">
    <location>
        <begin position="29"/>
        <end position="130"/>
    </location>
</feature>
<dbReference type="RefSeq" id="WP_142531694.1">
    <property type="nucleotide sequence ID" value="NZ_FXTB01000001.1"/>
</dbReference>
<organism evidence="2 3">
    <name type="scientific">Saccharicrinis carchari</name>
    <dbReference type="NCBI Taxonomy" id="1168039"/>
    <lineage>
        <taxon>Bacteria</taxon>
        <taxon>Pseudomonadati</taxon>
        <taxon>Bacteroidota</taxon>
        <taxon>Bacteroidia</taxon>
        <taxon>Marinilabiliales</taxon>
        <taxon>Marinilabiliaceae</taxon>
        <taxon>Saccharicrinis</taxon>
    </lineage>
</organism>
<reference evidence="2 3" key="1">
    <citation type="submission" date="2017-05" db="EMBL/GenBank/DDBJ databases">
        <authorList>
            <person name="Varghese N."/>
            <person name="Submissions S."/>
        </authorList>
    </citation>
    <scope>NUCLEOTIDE SEQUENCE [LARGE SCALE GENOMIC DNA]</scope>
    <source>
        <strain evidence="2 3">DSM 27040</strain>
    </source>
</reference>
<dbReference type="OrthoDB" id="668972at2"/>
<keyword evidence="1" id="KW-0732">Signal</keyword>
<sequence length="130" mass="15425">MKNYDTKRKFRQLMVCFILLLYGLSASAQEYSTIKDVDILEEQKTVLMRDYPHIFTGVEIKDVRKINAKHSKVFYENGNQQYEAVVNSDRKNMLLVATCRVINEKEMPEVVMDAFKISKYKDWDIIYRNI</sequence>
<proteinExistence type="predicted"/>
<name>A0A521APD6_SACCC</name>
<protein>
    <submittedName>
        <fullName evidence="2">Uncharacterized protein</fullName>
    </submittedName>
</protein>
<dbReference type="Proteomes" id="UP000319040">
    <property type="component" value="Unassembled WGS sequence"/>
</dbReference>
<accession>A0A521APD6</accession>
<evidence type="ECO:0000313" key="3">
    <source>
        <dbReference type="Proteomes" id="UP000319040"/>
    </source>
</evidence>
<dbReference type="EMBL" id="FXTB01000001">
    <property type="protein sequence ID" value="SMO36667.1"/>
    <property type="molecule type" value="Genomic_DNA"/>
</dbReference>